<organism evidence="10 11">
    <name type="scientific">Polyplax serrata</name>
    <name type="common">Common mouse louse</name>
    <dbReference type="NCBI Taxonomy" id="468196"/>
    <lineage>
        <taxon>Eukaryota</taxon>
        <taxon>Metazoa</taxon>
        <taxon>Ecdysozoa</taxon>
        <taxon>Arthropoda</taxon>
        <taxon>Hexapoda</taxon>
        <taxon>Insecta</taxon>
        <taxon>Pterygota</taxon>
        <taxon>Neoptera</taxon>
        <taxon>Paraneoptera</taxon>
        <taxon>Psocodea</taxon>
        <taxon>Troctomorpha</taxon>
        <taxon>Phthiraptera</taxon>
        <taxon>Anoplura</taxon>
        <taxon>Polyplacidae</taxon>
        <taxon>Polyplax</taxon>
    </lineage>
</organism>
<dbReference type="InterPro" id="IPR001314">
    <property type="entry name" value="Peptidase_S1A"/>
</dbReference>
<dbReference type="PRINTS" id="PR00722">
    <property type="entry name" value="CHYMOTRYPSIN"/>
</dbReference>
<evidence type="ECO:0000259" key="9">
    <source>
        <dbReference type="PROSITE" id="PS50240"/>
    </source>
</evidence>
<dbReference type="GO" id="GO:0005576">
    <property type="term" value="C:extracellular region"/>
    <property type="evidence" value="ECO:0007669"/>
    <property type="project" value="UniProtKB-SubCell"/>
</dbReference>
<evidence type="ECO:0000256" key="3">
    <source>
        <dbReference type="ARBA" id="ARBA00022670"/>
    </source>
</evidence>
<dbReference type="GO" id="GO:0004252">
    <property type="term" value="F:serine-type endopeptidase activity"/>
    <property type="evidence" value="ECO:0007669"/>
    <property type="project" value="InterPro"/>
</dbReference>
<accession>A0AAN8PFC7</accession>
<keyword evidence="6" id="KW-1015">Disulfide bond</keyword>
<dbReference type="CDD" id="cd00190">
    <property type="entry name" value="Tryp_SPc"/>
    <property type="match status" value="1"/>
</dbReference>
<dbReference type="InterPro" id="IPR043504">
    <property type="entry name" value="Peptidase_S1_PA_chymotrypsin"/>
</dbReference>
<dbReference type="EMBL" id="JAWJWE010000036">
    <property type="protein sequence ID" value="KAK6629908.1"/>
    <property type="molecule type" value="Genomic_DNA"/>
</dbReference>
<dbReference type="FunFam" id="2.40.10.10:FF:000047">
    <property type="entry name" value="Trypsin eta"/>
    <property type="match status" value="1"/>
</dbReference>
<protein>
    <recommendedName>
        <fullName evidence="9">Peptidase S1 domain-containing protein</fullName>
    </recommendedName>
</protein>
<dbReference type="Proteomes" id="UP001372834">
    <property type="component" value="Unassembled WGS sequence"/>
</dbReference>
<dbReference type="InterPro" id="IPR001254">
    <property type="entry name" value="Trypsin_dom"/>
</dbReference>
<evidence type="ECO:0000256" key="1">
    <source>
        <dbReference type="ARBA" id="ARBA00004613"/>
    </source>
</evidence>
<dbReference type="PANTHER" id="PTHR24252">
    <property type="entry name" value="ACROSIN-RELATED"/>
    <property type="match status" value="1"/>
</dbReference>
<keyword evidence="4 7" id="KW-0378">Hydrolase</keyword>
<dbReference type="PROSITE" id="PS50240">
    <property type="entry name" value="TRYPSIN_DOM"/>
    <property type="match status" value="1"/>
</dbReference>
<gene>
    <name evidence="10" type="ORF">RUM43_003729</name>
</gene>
<keyword evidence="5 7" id="KW-0720">Serine protease</keyword>
<evidence type="ECO:0000313" key="11">
    <source>
        <dbReference type="Proteomes" id="UP001372834"/>
    </source>
</evidence>
<feature type="signal peptide" evidence="8">
    <location>
        <begin position="1"/>
        <end position="26"/>
    </location>
</feature>
<dbReference type="SMART" id="SM00020">
    <property type="entry name" value="Tryp_SPc"/>
    <property type="match status" value="1"/>
</dbReference>
<name>A0AAN8PFC7_POLSC</name>
<dbReference type="PANTHER" id="PTHR24252:SF7">
    <property type="entry name" value="HYALIN"/>
    <property type="match status" value="1"/>
</dbReference>
<feature type="chain" id="PRO_5043048989" description="Peptidase S1 domain-containing protein" evidence="8">
    <location>
        <begin position="27"/>
        <end position="283"/>
    </location>
</feature>
<sequence length="283" mass="30593">MTGTNILLTLIIGLTGLAVLVTPVNALAEIMSDDLFKIVGGEKAKEGEFPYQTSLRFRGLLKMHFCGGSILTERVVLTAAHCVTEIKTPPFTYIEVVAGIINLKHEGPNAQKSTILKSIVHPKYAGKVNPYDLAIHILQQPFTFNKFVQPIALPKLNEEPTGDAVLTGWGSTSRTILSIMPETLQKVTLPLMKFQVCSDYYKKEDIDVNELSNICTESTKGRFSACSGDSGGPLVSTQNGTKVVVGVVSWGQVPCGSGSPSVYTKVSSFVDFIQEKISLQVAP</sequence>
<dbReference type="AlphaFoldDB" id="A0AAN8PFC7"/>
<evidence type="ECO:0000256" key="5">
    <source>
        <dbReference type="ARBA" id="ARBA00022825"/>
    </source>
</evidence>
<comment type="subcellular location">
    <subcellularLocation>
        <location evidence="1">Secreted</location>
    </subcellularLocation>
</comment>
<dbReference type="InterPro" id="IPR033116">
    <property type="entry name" value="TRYPSIN_SER"/>
</dbReference>
<dbReference type="PROSITE" id="PS00135">
    <property type="entry name" value="TRYPSIN_SER"/>
    <property type="match status" value="1"/>
</dbReference>
<keyword evidence="2" id="KW-0964">Secreted</keyword>
<dbReference type="Gene3D" id="2.40.10.10">
    <property type="entry name" value="Trypsin-like serine proteases"/>
    <property type="match status" value="1"/>
</dbReference>
<dbReference type="SUPFAM" id="SSF50494">
    <property type="entry name" value="Trypsin-like serine proteases"/>
    <property type="match status" value="1"/>
</dbReference>
<evidence type="ECO:0000256" key="7">
    <source>
        <dbReference type="RuleBase" id="RU363034"/>
    </source>
</evidence>
<evidence type="ECO:0000256" key="8">
    <source>
        <dbReference type="SAM" id="SignalP"/>
    </source>
</evidence>
<reference evidence="10 11" key="1">
    <citation type="submission" date="2023-10" db="EMBL/GenBank/DDBJ databases">
        <title>Genomes of two closely related lineages of the louse Polyplax serrata with different host specificities.</title>
        <authorList>
            <person name="Martinu J."/>
            <person name="Tarabai H."/>
            <person name="Stefka J."/>
            <person name="Hypsa V."/>
        </authorList>
    </citation>
    <scope>NUCLEOTIDE SEQUENCE [LARGE SCALE GENOMIC DNA]</scope>
    <source>
        <strain evidence="10">HR10_N</strain>
    </source>
</reference>
<dbReference type="InterPro" id="IPR009003">
    <property type="entry name" value="Peptidase_S1_PA"/>
</dbReference>
<evidence type="ECO:0000256" key="4">
    <source>
        <dbReference type="ARBA" id="ARBA00022801"/>
    </source>
</evidence>
<dbReference type="GO" id="GO:0016485">
    <property type="term" value="P:protein processing"/>
    <property type="evidence" value="ECO:0007669"/>
    <property type="project" value="UniProtKB-ARBA"/>
</dbReference>
<evidence type="ECO:0000313" key="10">
    <source>
        <dbReference type="EMBL" id="KAK6629908.1"/>
    </source>
</evidence>
<dbReference type="InterPro" id="IPR018114">
    <property type="entry name" value="TRYPSIN_HIS"/>
</dbReference>
<evidence type="ECO:0000256" key="2">
    <source>
        <dbReference type="ARBA" id="ARBA00022525"/>
    </source>
</evidence>
<comment type="caution">
    <text evidence="10">The sequence shown here is derived from an EMBL/GenBank/DDBJ whole genome shotgun (WGS) entry which is preliminary data.</text>
</comment>
<dbReference type="Pfam" id="PF00089">
    <property type="entry name" value="Trypsin"/>
    <property type="match status" value="1"/>
</dbReference>
<keyword evidence="8" id="KW-0732">Signal</keyword>
<evidence type="ECO:0000256" key="6">
    <source>
        <dbReference type="ARBA" id="ARBA00023157"/>
    </source>
</evidence>
<dbReference type="PROSITE" id="PS00134">
    <property type="entry name" value="TRYPSIN_HIS"/>
    <property type="match status" value="1"/>
</dbReference>
<proteinExistence type="predicted"/>
<feature type="domain" description="Peptidase S1" evidence="9">
    <location>
        <begin position="38"/>
        <end position="278"/>
    </location>
</feature>
<keyword evidence="3 7" id="KW-0645">Protease</keyword>